<sequence length="879" mass="99036">MELVHIKEEPFEYELGLGVEKLFEGNSKLGSVERNQESSVLEFQKRNRLGFQSRPRVGFTRKRLLRLSKHLDEEEPRGIVQNSKMCQKNYVTFIKSRCHDENIQGPCKSGSALLSKDTDCDVGINKRTNTTIVKEKVKQKSDINITCKDSKSISDHKVNCDQSDHLNSGGEINHSGGNSPINCENLNPELNTETALEIVVNPAFDSSQIIAVKIKEEEYNSGFEAEEQTGEEMSRNKNEEIAILPTVPKYGRRDKIYPCLVCGKVFDRSYNLKQHSRVHTGEKPYSCPLCLKTFTQLGSLNKHKHSHSGDKPFLCAICLKTFANSYSFKRHQQLHAGERPCFLCTICGKSVSTEGSLKKHQRTHTGEKLYCCTWCDMTFSQSGDHKKHQQIHARGGLYHCIECKKTFSQEENMKSHLCVLPPGQYSQCGEHFYTGNTLKGHPKDHCGQPVRGKSKARENLDGDLGNDSPFAVLSIQIKEEDMGAEEELFETEKSDFDEAGKHTRALMPASEKPQNNFFGKLQTCQTQSVCTEIEWLTPQTQYPSVSKCKSPKHSHSTDSLPLRSHSPPLDKPYIDIPNSMRLSPVRPTSSSQPNSTSLCFKQRSSPDMPLSPVHGCQSPSPSSNKLLTSSLCSPDKIHTPSSFPTTAVTPLSTMVRSFPQPSSHPPKPHPCPSCHKSFSCVKNLRKHQRIHSGRGVFTCPTCPLSFLAEGNLVTHMRVHTGERPFLCKNCPKTFMRKSDLKTHSKLHSGQNLFTCSYCAKFYTSNNDLKRHLLVHTGEKPYSCPCCSKRFRQWGHVKVHMRVHTGERPYCCSQCGKSFSTGSSLKLHQRIHTGEKPYCCTQCSRLFTRLSHLRLHLHTHTKWEGRNNGTSVTAPLVEKE</sequence>
<keyword evidence="6" id="KW-0862">Zinc</keyword>
<dbReference type="SMART" id="SM00355">
    <property type="entry name" value="ZnF_C2H2"/>
    <property type="match status" value="14"/>
</dbReference>
<dbReference type="SUPFAM" id="SSF57667">
    <property type="entry name" value="beta-beta-alpha zinc fingers"/>
    <property type="match status" value="7"/>
</dbReference>
<feature type="domain" description="C2H2-type" evidence="10">
    <location>
        <begin position="753"/>
        <end position="780"/>
    </location>
</feature>
<feature type="domain" description="C2H2-type" evidence="10">
    <location>
        <begin position="809"/>
        <end position="836"/>
    </location>
</feature>
<name>A0A9Q1I763_CONCO</name>
<dbReference type="GO" id="GO:0005634">
    <property type="term" value="C:nucleus"/>
    <property type="evidence" value="ECO:0007669"/>
    <property type="project" value="UniProtKB-SubCell"/>
</dbReference>
<dbReference type="InterPro" id="IPR013087">
    <property type="entry name" value="Znf_C2H2_type"/>
</dbReference>
<dbReference type="GO" id="GO:0000978">
    <property type="term" value="F:RNA polymerase II cis-regulatory region sequence-specific DNA binding"/>
    <property type="evidence" value="ECO:0007669"/>
    <property type="project" value="TreeGrafter"/>
</dbReference>
<dbReference type="GO" id="GO:0008270">
    <property type="term" value="F:zinc ion binding"/>
    <property type="evidence" value="ECO:0007669"/>
    <property type="project" value="UniProtKB-KW"/>
</dbReference>
<dbReference type="Pfam" id="PF13912">
    <property type="entry name" value="zf-C2H2_6"/>
    <property type="match status" value="1"/>
</dbReference>
<feature type="domain" description="C2H2-type" evidence="10">
    <location>
        <begin position="313"/>
        <end position="340"/>
    </location>
</feature>
<keyword evidence="3" id="KW-0479">Metal-binding</keyword>
<feature type="compositionally biased region" description="Polar residues" evidence="9">
    <location>
        <begin position="586"/>
        <end position="605"/>
    </location>
</feature>
<keyword evidence="7" id="KW-0539">Nucleus</keyword>
<feature type="domain" description="C2H2-type" evidence="10">
    <location>
        <begin position="257"/>
        <end position="284"/>
    </location>
</feature>
<dbReference type="FunFam" id="3.30.160.60:FF:002343">
    <property type="entry name" value="Zinc finger protein 33A"/>
    <property type="match status" value="1"/>
</dbReference>
<protein>
    <recommendedName>
        <fullName evidence="10">C2H2-type domain-containing protein</fullName>
    </recommendedName>
</protein>
<keyword evidence="5 8" id="KW-0863">Zinc-finger</keyword>
<dbReference type="FunFam" id="3.30.160.60:FF:001498">
    <property type="entry name" value="Zinc finger protein 404"/>
    <property type="match status" value="1"/>
</dbReference>
<evidence type="ECO:0000256" key="4">
    <source>
        <dbReference type="ARBA" id="ARBA00022737"/>
    </source>
</evidence>
<evidence type="ECO:0000256" key="2">
    <source>
        <dbReference type="ARBA" id="ARBA00006991"/>
    </source>
</evidence>
<comment type="similarity">
    <text evidence="2">Belongs to the krueppel C2H2-type zinc-finger protein family.</text>
</comment>
<evidence type="ECO:0000256" key="3">
    <source>
        <dbReference type="ARBA" id="ARBA00022723"/>
    </source>
</evidence>
<evidence type="ECO:0000256" key="8">
    <source>
        <dbReference type="PROSITE-ProRule" id="PRU00042"/>
    </source>
</evidence>
<evidence type="ECO:0000256" key="6">
    <source>
        <dbReference type="ARBA" id="ARBA00022833"/>
    </source>
</evidence>
<dbReference type="PROSITE" id="PS50157">
    <property type="entry name" value="ZINC_FINGER_C2H2_2"/>
    <property type="match status" value="13"/>
</dbReference>
<evidence type="ECO:0000256" key="7">
    <source>
        <dbReference type="ARBA" id="ARBA00023242"/>
    </source>
</evidence>
<evidence type="ECO:0000256" key="1">
    <source>
        <dbReference type="ARBA" id="ARBA00004123"/>
    </source>
</evidence>
<organism evidence="11 12">
    <name type="scientific">Conger conger</name>
    <name type="common">Conger eel</name>
    <name type="synonym">Muraena conger</name>
    <dbReference type="NCBI Taxonomy" id="82655"/>
    <lineage>
        <taxon>Eukaryota</taxon>
        <taxon>Metazoa</taxon>
        <taxon>Chordata</taxon>
        <taxon>Craniata</taxon>
        <taxon>Vertebrata</taxon>
        <taxon>Euteleostomi</taxon>
        <taxon>Actinopterygii</taxon>
        <taxon>Neopterygii</taxon>
        <taxon>Teleostei</taxon>
        <taxon>Anguilliformes</taxon>
        <taxon>Congridae</taxon>
        <taxon>Conger</taxon>
    </lineage>
</organism>
<dbReference type="OrthoDB" id="4748970at2759"/>
<feature type="domain" description="C2H2-type" evidence="10">
    <location>
        <begin position="725"/>
        <end position="752"/>
    </location>
</feature>
<comment type="caution">
    <text evidence="11">The sequence shown here is derived from an EMBL/GenBank/DDBJ whole genome shotgun (WGS) entry which is preliminary data.</text>
</comment>
<feature type="domain" description="C2H2-type" evidence="10">
    <location>
        <begin position="285"/>
        <end position="312"/>
    </location>
</feature>
<gene>
    <name evidence="11" type="ORF">COCON_G00031010</name>
</gene>
<evidence type="ECO:0000256" key="5">
    <source>
        <dbReference type="ARBA" id="ARBA00022771"/>
    </source>
</evidence>
<dbReference type="FunFam" id="3.30.160.60:FF:000100">
    <property type="entry name" value="Zinc finger 45-like"/>
    <property type="match status" value="1"/>
</dbReference>
<dbReference type="FunFam" id="3.30.160.60:FF:000065">
    <property type="entry name" value="B-cell CLL/lymphoma 6, member B"/>
    <property type="match status" value="1"/>
</dbReference>
<reference evidence="11" key="1">
    <citation type="journal article" date="2023" name="Science">
        <title>Genome structures resolve the early diversification of teleost fishes.</title>
        <authorList>
            <person name="Parey E."/>
            <person name="Louis A."/>
            <person name="Montfort J."/>
            <person name="Bouchez O."/>
            <person name="Roques C."/>
            <person name="Iampietro C."/>
            <person name="Lluch J."/>
            <person name="Castinel A."/>
            <person name="Donnadieu C."/>
            <person name="Desvignes T."/>
            <person name="Floi Bucao C."/>
            <person name="Jouanno E."/>
            <person name="Wen M."/>
            <person name="Mejri S."/>
            <person name="Dirks R."/>
            <person name="Jansen H."/>
            <person name="Henkel C."/>
            <person name="Chen W.J."/>
            <person name="Zahm M."/>
            <person name="Cabau C."/>
            <person name="Klopp C."/>
            <person name="Thompson A.W."/>
            <person name="Robinson-Rechavi M."/>
            <person name="Braasch I."/>
            <person name="Lecointre G."/>
            <person name="Bobe J."/>
            <person name="Postlethwait J.H."/>
            <person name="Berthelot C."/>
            <person name="Roest Crollius H."/>
            <person name="Guiguen Y."/>
        </authorList>
    </citation>
    <scope>NUCLEOTIDE SEQUENCE</scope>
    <source>
        <strain evidence="11">Concon-B</strain>
    </source>
</reference>
<feature type="domain" description="C2H2-type" evidence="10">
    <location>
        <begin position="398"/>
        <end position="426"/>
    </location>
</feature>
<feature type="domain" description="C2H2-type" evidence="10">
    <location>
        <begin position="370"/>
        <end position="393"/>
    </location>
</feature>
<dbReference type="InterPro" id="IPR036236">
    <property type="entry name" value="Znf_C2H2_sf"/>
</dbReference>
<dbReference type="FunFam" id="3.30.160.60:FF:000733">
    <property type="entry name" value="Zinc finger protein 236 variant"/>
    <property type="match status" value="1"/>
</dbReference>
<dbReference type="FunFam" id="3.30.160.60:FF:000690">
    <property type="entry name" value="Zinc finger protein 354C"/>
    <property type="match status" value="1"/>
</dbReference>
<dbReference type="FunFam" id="3.30.160.60:FF:000358">
    <property type="entry name" value="zinc finger protein 24"/>
    <property type="match status" value="1"/>
</dbReference>
<feature type="region of interest" description="Disordered" evidence="9">
    <location>
        <begin position="443"/>
        <end position="465"/>
    </location>
</feature>
<dbReference type="AlphaFoldDB" id="A0A9Q1I763"/>
<feature type="domain" description="C2H2-type" evidence="10">
    <location>
        <begin position="837"/>
        <end position="864"/>
    </location>
</feature>
<accession>A0A9Q1I763</accession>
<feature type="domain" description="C2H2-type" evidence="10">
    <location>
        <begin position="697"/>
        <end position="724"/>
    </location>
</feature>
<feature type="domain" description="C2H2-type" evidence="10">
    <location>
        <begin position="669"/>
        <end position="696"/>
    </location>
</feature>
<comment type="subcellular location">
    <subcellularLocation>
        <location evidence="1">Nucleus</location>
    </subcellularLocation>
</comment>
<dbReference type="PANTHER" id="PTHR24390">
    <property type="entry name" value="ZINC FINGER PROTEIN"/>
    <property type="match status" value="1"/>
</dbReference>
<dbReference type="GO" id="GO:0006357">
    <property type="term" value="P:regulation of transcription by RNA polymerase II"/>
    <property type="evidence" value="ECO:0007669"/>
    <property type="project" value="TreeGrafter"/>
</dbReference>
<dbReference type="Proteomes" id="UP001152803">
    <property type="component" value="Unassembled WGS sequence"/>
</dbReference>
<dbReference type="EMBL" id="JAFJMO010000002">
    <property type="protein sequence ID" value="KAJ8284251.1"/>
    <property type="molecule type" value="Genomic_DNA"/>
</dbReference>
<evidence type="ECO:0000256" key="9">
    <source>
        <dbReference type="SAM" id="MobiDB-lite"/>
    </source>
</evidence>
<dbReference type="FunFam" id="3.30.160.60:FF:000446">
    <property type="entry name" value="Zinc finger protein"/>
    <property type="match status" value="3"/>
</dbReference>
<feature type="domain" description="C2H2-type" evidence="10">
    <location>
        <begin position="342"/>
        <end position="369"/>
    </location>
</feature>
<feature type="domain" description="C2H2-type" evidence="10">
    <location>
        <begin position="781"/>
        <end position="808"/>
    </location>
</feature>
<feature type="region of interest" description="Disordered" evidence="9">
    <location>
        <begin position="542"/>
        <end position="622"/>
    </location>
</feature>
<keyword evidence="12" id="KW-1185">Reference proteome</keyword>
<dbReference type="PANTHER" id="PTHR24390:SF259">
    <property type="entry name" value="ZINC FINGER PROTEIN 438-RELATED"/>
    <property type="match status" value="1"/>
</dbReference>
<dbReference type="Gene3D" id="3.30.160.60">
    <property type="entry name" value="Classic Zinc Finger"/>
    <property type="match status" value="12"/>
</dbReference>
<dbReference type="GO" id="GO:0003700">
    <property type="term" value="F:DNA-binding transcription factor activity"/>
    <property type="evidence" value="ECO:0007669"/>
    <property type="project" value="TreeGrafter"/>
</dbReference>
<dbReference type="Pfam" id="PF00096">
    <property type="entry name" value="zf-C2H2"/>
    <property type="match status" value="8"/>
</dbReference>
<evidence type="ECO:0000313" key="11">
    <source>
        <dbReference type="EMBL" id="KAJ8284251.1"/>
    </source>
</evidence>
<dbReference type="PROSITE" id="PS00028">
    <property type="entry name" value="ZINC_FINGER_C2H2_1"/>
    <property type="match status" value="12"/>
</dbReference>
<proteinExistence type="inferred from homology"/>
<keyword evidence="4" id="KW-0677">Repeat</keyword>
<evidence type="ECO:0000313" key="12">
    <source>
        <dbReference type="Proteomes" id="UP001152803"/>
    </source>
</evidence>
<evidence type="ECO:0000259" key="10">
    <source>
        <dbReference type="PROSITE" id="PS50157"/>
    </source>
</evidence>